<proteinExistence type="predicted"/>
<gene>
    <name evidence="1" type="ORF">C922_04095</name>
</gene>
<sequence>MNLAKFSFAHRNLFFISKYTISSLNYFFTREKKNLLPKYGVTNFLYHNEVALTRGNNVYDGVLKNSVLLNESIFMSNLEKKSQEKSAFERPQQVDPYACECSAWMVYYAVYLPSDHYHDMDHHGTM</sequence>
<organism evidence="1 2">
    <name type="scientific">Plasmodium inui San Antonio 1</name>
    <dbReference type="NCBI Taxonomy" id="1237626"/>
    <lineage>
        <taxon>Eukaryota</taxon>
        <taxon>Sar</taxon>
        <taxon>Alveolata</taxon>
        <taxon>Apicomplexa</taxon>
        <taxon>Aconoidasida</taxon>
        <taxon>Haemosporida</taxon>
        <taxon>Plasmodiidae</taxon>
        <taxon>Plasmodium</taxon>
        <taxon>Plasmodium (Plasmodium)</taxon>
    </lineage>
</organism>
<dbReference type="Proteomes" id="UP000030640">
    <property type="component" value="Unassembled WGS sequence"/>
</dbReference>
<dbReference type="AlphaFoldDB" id="W7A8Y2"/>
<reference evidence="1 2" key="1">
    <citation type="submission" date="2013-02" db="EMBL/GenBank/DDBJ databases">
        <title>The Genome Sequence of Plasmodium inui San Antonio 1.</title>
        <authorList>
            <consortium name="The Broad Institute Genome Sequencing Platform"/>
            <consortium name="The Broad Institute Genome Sequencing Center for Infectious Disease"/>
            <person name="Neafsey D."/>
            <person name="Cheeseman I."/>
            <person name="Volkman S."/>
            <person name="Adams J."/>
            <person name="Walker B."/>
            <person name="Young S.K."/>
            <person name="Zeng Q."/>
            <person name="Gargeya S."/>
            <person name="Fitzgerald M."/>
            <person name="Haas B."/>
            <person name="Abouelleil A."/>
            <person name="Alvarado L."/>
            <person name="Arachchi H.M."/>
            <person name="Berlin A.M."/>
            <person name="Chapman S.B."/>
            <person name="Dewar J."/>
            <person name="Goldberg J."/>
            <person name="Griggs A."/>
            <person name="Gujja S."/>
            <person name="Hansen M."/>
            <person name="Howarth C."/>
            <person name="Imamovic A."/>
            <person name="Larimer J."/>
            <person name="McCowan C."/>
            <person name="Murphy C."/>
            <person name="Neiman D."/>
            <person name="Pearson M."/>
            <person name="Priest M."/>
            <person name="Roberts A."/>
            <person name="Saif S."/>
            <person name="Shea T."/>
            <person name="Sisk P."/>
            <person name="Sykes S."/>
            <person name="Wortman J."/>
            <person name="Nusbaum C."/>
            <person name="Birren B."/>
        </authorList>
    </citation>
    <scope>NUCLEOTIDE SEQUENCE [LARGE SCALE GENOMIC DNA]</scope>
    <source>
        <strain evidence="1 2">San Antonio 1</strain>
    </source>
</reference>
<evidence type="ECO:0000313" key="1">
    <source>
        <dbReference type="EMBL" id="EUD65589.1"/>
    </source>
</evidence>
<dbReference type="RefSeq" id="XP_008817902.1">
    <property type="nucleotide sequence ID" value="XM_008819680.1"/>
</dbReference>
<dbReference type="GeneID" id="20039369"/>
<dbReference type="OrthoDB" id="383233at2759"/>
<dbReference type="EMBL" id="KI965478">
    <property type="protein sequence ID" value="EUD65589.1"/>
    <property type="molecule type" value="Genomic_DNA"/>
</dbReference>
<dbReference type="VEuPathDB" id="PlasmoDB:C922_04095"/>
<accession>W7A8Y2</accession>
<protein>
    <submittedName>
        <fullName evidence="1">Uncharacterized protein</fullName>
    </submittedName>
</protein>
<evidence type="ECO:0000313" key="2">
    <source>
        <dbReference type="Proteomes" id="UP000030640"/>
    </source>
</evidence>
<name>W7A8Y2_9APIC</name>
<keyword evidence="2" id="KW-1185">Reference proteome</keyword>